<dbReference type="Gene3D" id="3.40.50.300">
    <property type="entry name" value="P-loop containing nucleotide triphosphate hydrolases"/>
    <property type="match status" value="1"/>
</dbReference>
<gene>
    <name evidence="2" type="ORF">M9Y10_029173</name>
</gene>
<keyword evidence="3" id="KW-1185">Reference proteome</keyword>
<dbReference type="EMBL" id="JAPFFF010000004">
    <property type="protein sequence ID" value="KAK8891951.1"/>
    <property type="molecule type" value="Genomic_DNA"/>
</dbReference>
<feature type="domain" description="G" evidence="1">
    <location>
        <begin position="32"/>
        <end position="130"/>
    </location>
</feature>
<evidence type="ECO:0000313" key="3">
    <source>
        <dbReference type="Proteomes" id="UP001470230"/>
    </source>
</evidence>
<accession>A0ABR2KMI7</accession>
<dbReference type="CDD" id="cd00882">
    <property type="entry name" value="Ras_like_GTPase"/>
    <property type="match status" value="1"/>
</dbReference>
<sequence length="467" mass="54070">MDLKEIEELCQEFGRIKEDIYEKLEPNPGMPRVIMMGLTGSGKSSLMNCLSGREIRIVEGRGRRIELIGEGIQSGSESFTRRPEIYLDESSGIIYCDCPGFEDSGGIKQEILNSYAIDQLLQNINERQCLIKILFIISAYEIESGRSQIILRNIERIERILTNEDEMRSGVGIVITKGDEEITGIDYLERIKENANDKLRRWCDYYIEHQEHLFTFPKAPRSRIGEEYNDFPDRTRLNEFLQTHQIINPRHEVGLSENSLLALEQLGHAQIVKANETADRLFERITDEYYQNDDEVHIMQWLNLMQQLVQADINNANDFILIIQAHNLNNDNFAESFTQLRNYENINEFIGNVLHNDDIKYCIRNSIRSKLDATIRELQNFLQHHQVVRDQQSQIDQQNQDLLARNELIQNQKEEIGFQKKLNFLFGFAGFGIIGTKIYPTVVELASKPEVWQKIGEIVAIALNGNK</sequence>
<evidence type="ECO:0000313" key="2">
    <source>
        <dbReference type="EMBL" id="KAK8891951.1"/>
    </source>
</evidence>
<dbReference type="SUPFAM" id="SSF52540">
    <property type="entry name" value="P-loop containing nucleoside triphosphate hydrolases"/>
    <property type="match status" value="1"/>
</dbReference>
<proteinExistence type="predicted"/>
<dbReference type="InterPro" id="IPR006073">
    <property type="entry name" value="GTP-bd"/>
</dbReference>
<protein>
    <recommendedName>
        <fullName evidence="1">G domain-containing protein</fullName>
    </recommendedName>
</protein>
<name>A0ABR2KMI7_9EUKA</name>
<dbReference type="Proteomes" id="UP001470230">
    <property type="component" value="Unassembled WGS sequence"/>
</dbReference>
<organism evidence="2 3">
    <name type="scientific">Tritrichomonas musculus</name>
    <dbReference type="NCBI Taxonomy" id="1915356"/>
    <lineage>
        <taxon>Eukaryota</taxon>
        <taxon>Metamonada</taxon>
        <taxon>Parabasalia</taxon>
        <taxon>Tritrichomonadida</taxon>
        <taxon>Tritrichomonadidae</taxon>
        <taxon>Tritrichomonas</taxon>
    </lineage>
</organism>
<reference evidence="2 3" key="1">
    <citation type="submission" date="2024-04" db="EMBL/GenBank/DDBJ databases">
        <title>Tritrichomonas musculus Genome.</title>
        <authorList>
            <person name="Alves-Ferreira E."/>
            <person name="Grigg M."/>
            <person name="Lorenzi H."/>
            <person name="Galac M."/>
        </authorList>
    </citation>
    <scope>NUCLEOTIDE SEQUENCE [LARGE SCALE GENOMIC DNA]</scope>
    <source>
        <strain evidence="2 3">EAF2021</strain>
    </source>
</reference>
<dbReference type="Pfam" id="PF01926">
    <property type="entry name" value="MMR_HSR1"/>
    <property type="match status" value="1"/>
</dbReference>
<dbReference type="InterPro" id="IPR027417">
    <property type="entry name" value="P-loop_NTPase"/>
</dbReference>
<comment type="caution">
    <text evidence="2">The sequence shown here is derived from an EMBL/GenBank/DDBJ whole genome shotgun (WGS) entry which is preliminary data.</text>
</comment>
<evidence type="ECO:0000259" key="1">
    <source>
        <dbReference type="Pfam" id="PF01926"/>
    </source>
</evidence>